<dbReference type="AlphaFoldDB" id="A0A0A1SW00"/>
<feature type="region of interest" description="Disordered" evidence="1">
    <location>
        <begin position="310"/>
        <end position="342"/>
    </location>
</feature>
<dbReference type="PROSITE" id="PS50090">
    <property type="entry name" value="MYB_LIKE"/>
    <property type="match status" value="1"/>
</dbReference>
<dbReference type="PROSITE" id="PS51294">
    <property type="entry name" value="HTH_MYB"/>
    <property type="match status" value="1"/>
</dbReference>
<feature type="domain" description="HTH myb-type" evidence="3">
    <location>
        <begin position="88"/>
        <end position="136"/>
    </location>
</feature>
<feature type="domain" description="Myb-like" evidence="2">
    <location>
        <begin position="82"/>
        <end position="132"/>
    </location>
</feature>
<dbReference type="CDD" id="cd00167">
    <property type="entry name" value="SANT"/>
    <property type="match status" value="1"/>
</dbReference>
<evidence type="ECO:0000259" key="3">
    <source>
        <dbReference type="PROSITE" id="PS51294"/>
    </source>
</evidence>
<dbReference type="Gene3D" id="1.10.10.60">
    <property type="entry name" value="Homeodomain-like"/>
    <property type="match status" value="1"/>
</dbReference>
<evidence type="ECO:0000259" key="2">
    <source>
        <dbReference type="PROSITE" id="PS50090"/>
    </source>
</evidence>
<reference evidence="4 5" key="1">
    <citation type="journal article" date="2015" name="Genome Announc.">
        <title>Draft Genome Sequence and Gene Annotation of the Entomopathogenic Fungus Verticillium hemipterigenum.</title>
        <authorList>
            <person name="Horn F."/>
            <person name="Habel A."/>
            <person name="Scharf D.H."/>
            <person name="Dworschak J."/>
            <person name="Brakhage A.A."/>
            <person name="Guthke R."/>
            <person name="Hertweck C."/>
            <person name="Linde J."/>
        </authorList>
    </citation>
    <scope>NUCLEOTIDE SEQUENCE [LARGE SCALE GENOMIC DNA]</scope>
</reference>
<dbReference type="OrthoDB" id="4151352at2759"/>
<gene>
    <name evidence="4" type="ORF">VHEMI04696</name>
</gene>
<evidence type="ECO:0000256" key="1">
    <source>
        <dbReference type="SAM" id="MobiDB-lite"/>
    </source>
</evidence>
<proteinExistence type="predicted"/>
<feature type="compositionally biased region" description="Polar residues" evidence="1">
    <location>
        <begin position="241"/>
        <end position="254"/>
    </location>
</feature>
<sequence length="342" mass="37779">MPRHSRTGSESQRHSTDMRSTYMQAQAFDAHHQQQRISIAPSYYTIPPEAAAAAAMPLQQEAVSYEPYNDNNDDGDESGLSHHRPSSGAWTAADDIQLIKARKHGLNWKQIRNTYFPNKSPNACRKRHERLLERREPDEWSQDRLQNLARNYMELRKDIWAPLAARTGERWNVVEQRCMSNGLKNLQSAARAASRLERYRNSSIAGDHASNGYDDDSGVSGIGLTPVDEIDGATIAGYSSPEISPSANQSFNTVTGGGTLIPNHHVLQQQHLAAMQSAHALQMAQAGHSRNSSYDLSVMYAAYAEQQQQQAYSSSTSSNASMAHPYVSRGGRGSSQGSSPYS</sequence>
<dbReference type="SUPFAM" id="SSF46689">
    <property type="entry name" value="Homeodomain-like"/>
    <property type="match status" value="1"/>
</dbReference>
<dbReference type="InterPro" id="IPR009057">
    <property type="entry name" value="Homeodomain-like_sf"/>
</dbReference>
<protein>
    <submittedName>
        <fullName evidence="4">Uncharacterized protein</fullName>
    </submittedName>
</protein>
<accession>A0A0A1SW00</accession>
<dbReference type="HOGENOM" id="CLU_052843_0_0_1"/>
<feature type="region of interest" description="Disordered" evidence="1">
    <location>
        <begin position="236"/>
        <end position="256"/>
    </location>
</feature>
<dbReference type="EMBL" id="CDHN01000002">
    <property type="protein sequence ID" value="CEJ88358.1"/>
    <property type="molecule type" value="Genomic_DNA"/>
</dbReference>
<evidence type="ECO:0000313" key="5">
    <source>
        <dbReference type="Proteomes" id="UP000039046"/>
    </source>
</evidence>
<feature type="compositionally biased region" description="Low complexity" evidence="1">
    <location>
        <begin position="310"/>
        <end position="323"/>
    </location>
</feature>
<dbReference type="InterPro" id="IPR017930">
    <property type="entry name" value="Myb_dom"/>
</dbReference>
<organism evidence="4 5">
    <name type="scientific">[Torrubiella] hemipterigena</name>
    <dbReference type="NCBI Taxonomy" id="1531966"/>
    <lineage>
        <taxon>Eukaryota</taxon>
        <taxon>Fungi</taxon>
        <taxon>Dikarya</taxon>
        <taxon>Ascomycota</taxon>
        <taxon>Pezizomycotina</taxon>
        <taxon>Sordariomycetes</taxon>
        <taxon>Hypocreomycetidae</taxon>
        <taxon>Hypocreales</taxon>
        <taxon>Clavicipitaceae</taxon>
        <taxon>Clavicipitaceae incertae sedis</taxon>
        <taxon>'Torrubiella' clade</taxon>
    </lineage>
</organism>
<dbReference type="SMART" id="SM00717">
    <property type="entry name" value="SANT"/>
    <property type="match status" value="1"/>
</dbReference>
<dbReference type="InterPro" id="IPR001005">
    <property type="entry name" value="SANT/Myb"/>
</dbReference>
<keyword evidence="5" id="KW-1185">Reference proteome</keyword>
<dbReference type="Proteomes" id="UP000039046">
    <property type="component" value="Unassembled WGS sequence"/>
</dbReference>
<dbReference type="Pfam" id="PF13921">
    <property type="entry name" value="Myb_DNA-bind_6"/>
    <property type="match status" value="1"/>
</dbReference>
<feature type="region of interest" description="Disordered" evidence="1">
    <location>
        <begin position="65"/>
        <end position="89"/>
    </location>
</feature>
<evidence type="ECO:0000313" key="4">
    <source>
        <dbReference type="EMBL" id="CEJ88358.1"/>
    </source>
</evidence>
<dbReference type="STRING" id="1531966.A0A0A1SW00"/>
<name>A0A0A1SW00_9HYPO</name>